<protein>
    <submittedName>
        <fullName evidence="1">Uncharacterized protein</fullName>
    </submittedName>
</protein>
<proteinExistence type="predicted"/>
<name>A0A1G8N0M2_ANEMI</name>
<dbReference type="Proteomes" id="UP000182836">
    <property type="component" value="Unassembled WGS sequence"/>
</dbReference>
<sequence length="43" mass="5316">MKGKLAKVWRKFRYNYYMQLYSSCENAKQKEKLLKKAHIYKLS</sequence>
<gene>
    <name evidence="1" type="ORF">SAMN04487909_10751</name>
</gene>
<dbReference type="EMBL" id="FNED01000007">
    <property type="protein sequence ID" value="SDI73811.1"/>
    <property type="molecule type" value="Genomic_DNA"/>
</dbReference>
<dbReference type="AlphaFoldDB" id="A0A1G8N0M2"/>
<organism evidence="1 2">
    <name type="scientific">Aneurinibacillus migulanus</name>
    <name type="common">Bacillus migulanus</name>
    <dbReference type="NCBI Taxonomy" id="47500"/>
    <lineage>
        <taxon>Bacteria</taxon>
        <taxon>Bacillati</taxon>
        <taxon>Bacillota</taxon>
        <taxon>Bacilli</taxon>
        <taxon>Bacillales</taxon>
        <taxon>Paenibacillaceae</taxon>
        <taxon>Aneurinibacillus group</taxon>
        <taxon>Aneurinibacillus</taxon>
    </lineage>
</organism>
<reference evidence="1 2" key="1">
    <citation type="submission" date="2016-10" db="EMBL/GenBank/DDBJ databases">
        <authorList>
            <person name="de Groot N.N."/>
        </authorList>
    </citation>
    <scope>NUCLEOTIDE SEQUENCE [LARGE SCALE GENOMIC DNA]</scope>
    <source>
        <strain evidence="1 2">DSM 2895</strain>
    </source>
</reference>
<accession>A0A1G8N0M2</accession>
<evidence type="ECO:0000313" key="1">
    <source>
        <dbReference type="EMBL" id="SDI73811.1"/>
    </source>
</evidence>
<evidence type="ECO:0000313" key="2">
    <source>
        <dbReference type="Proteomes" id="UP000182836"/>
    </source>
</evidence>